<dbReference type="KEGG" id="oar:OA238_c31730"/>
<dbReference type="EMBL" id="CP003742">
    <property type="protein sequence ID" value="AGI73170.1"/>
    <property type="molecule type" value="Genomic_DNA"/>
</dbReference>
<organism evidence="2 3">
    <name type="scientific">Octadecabacter arcticus 238</name>
    <dbReference type="NCBI Taxonomy" id="391616"/>
    <lineage>
        <taxon>Bacteria</taxon>
        <taxon>Pseudomonadati</taxon>
        <taxon>Pseudomonadota</taxon>
        <taxon>Alphaproteobacteria</taxon>
        <taxon>Rhodobacterales</taxon>
        <taxon>Roseobacteraceae</taxon>
        <taxon>Octadecabacter</taxon>
    </lineage>
</organism>
<gene>
    <name evidence="2" type="ORF">OA238_c31730</name>
</gene>
<proteinExistence type="predicted"/>
<dbReference type="STRING" id="391616.OA238_c31730"/>
<protein>
    <submittedName>
        <fullName evidence="2">Uncharacterized protein</fullName>
    </submittedName>
</protein>
<evidence type="ECO:0000313" key="3">
    <source>
        <dbReference type="Proteomes" id="UP000004688"/>
    </source>
</evidence>
<dbReference type="Proteomes" id="UP000004688">
    <property type="component" value="Chromosome"/>
</dbReference>
<sequence length="144" mass="15793">MPASHPPSDLKNAQQRIIFQFTAKNRFEIGYKVIVLPNSVANCEMMTMSNTNTPDLAPMPAPTPTPKGGALRWRDIAILAALFAFVIAGLAGLAAATGWEKTKHQLMQLHLGQIAILLCLSLVNYLFRGVRWHFFPIALACPPP</sequence>
<keyword evidence="1" id="KW-0812">Transmembrane</keyword>
<keyword evidence="3" id="KW-1185">Reference proteome</keyword>
<name>M9RTJ7_9RHOB</name>
<keyword evidence="1" id="KW-0472">Membrane</keyword>
<evidence type="ECO:0000256" key="1">
    <source>
        <dbReference type="SAM" id="Phobius"/>
    </source>
</evidence>
<accession>M9RTJ7</accession>
<feature type="transmembrane region" description="Helical" evidence="1">
    <location>
        <begin position="76"/>
        <end position="97"/>
    </location>
</feature>
<feature type="transmembrane region" description="Helical" evidence="1">
    <location>
        <begin position="109"/>
        <end position="127"/>
    </location>
</feature>
<dbReference type="AlphaFoldDB" id="M9RTJ7"/>
<dbReference type="HOGENOM" id="CLU_1794532_0_0_5"/>
<keyword evidence="1" id="KW-1133">Transmembrane helix</keyword>
<evidence type="ECO:0000313" key="2">
    <source>
        <dbReference type="EMBL" id="AGI73170.1"/>
    </source>
</evidence>
<reference evidence="2 3" key="1">
    <citation type="journal article" date="2013" name="PLoS ONE">
        <title>Poles Apart: Arctic and Antarctic Octadecabacter strains Share High Genome Plasticity and a New Type of Xanthorhodopsin.</title>
        <authorList>
            <person name="Vollmers J."/>
            <person name="Voget S."/>
            <person name="Dietrich S."/>
            <person name="Gollnow K."/>
            <person name="Smits M."/>
            <person name="Meyer K."/>
            <person name="Brinkhoff T."/>
            <person name="Simon M."/>
            <person name="Daniel R."/>
        </authorList>
    </citation>
    <scope>NUCLEOTIDE SEQUENCE [LARGE SCALE GENOMIC DNA]</scope>
    <source>
        <strain evidence="2 3">238</strain>
    </source>
</reference>